<dbReference type="EMBL" id="LUKE01000001">
    <property type="protein sequence ID" value="KYG66041.1"/>
    <property type="molecule type" value="Genomic_DNA"/>
</dbReference>
<dbReference type="AlphaFoldDB" id="A0A150WNG7"/>
<feature type="chain" id="PRO_5007573490" description="Outer membrane protein beta-barrel domain-containing protein" evidence="1">
    <location>
        <begin position="20"/>
        <end position="248"/>
    </location>
</feature>
<dbReference type="Proteomes" id="UP000075320">
    <property type="component" value="Unassembled WGS sequence"/>
</dbReference>
<evidence type="ECO:0000313" key="2">
    <source>
        <dbReference type="EMBL" id="KYG66041.1"/>
    </source>
</evidence>
<dbReference type="OrthoDB" id="5291022at2"/>
<feature type="signal peptide" evidence="1">
    <location>
        <begin position="1"/>
        <end position="19"/>
    </location>
</feature>
<dbReference type="RefSeq" id="WP_061833607.1">
    <property type="nucleotide sequence ID" value="NZ_LUKE01000001.1"/>
</dbReference>
<evidence type="ECO:0000256" key="1">
    <source>
        <dbReference type="SAM" id="SignalP"/>
    </source>
</evidence>
<reference evidence="2 3" key="1">
    <citation type="submission" date="2016-03" db="EMBL/GenBank/DDBJ databases">
        <authorList>
            <person name="Ploux O."/>
        </authorList>
    </citation>
    <scope>NUCLEOTIDE SEQUENCE [LARGE SCALE GENOMIC DNA]</scope>
    <source>
        <strain evidence="2 3">R0</strain>
    </source>
</reference>
<evidence type="ECO:0008006" key="4">
    <source>
        <dbReference type="Google" id="ProtNLM"/>
    </source>
</evidence>
<organism evidence="2 3">
    <name type="scientific">Bdellovibrio bacteriovorus</name>
    <dbReference type="NCBI Taxonomy" id="959"/>
    <lineage>
        <taxon>Bacteria</taxon>
        <taxon>Pseudomonadati</taxon>
        <taxon>Bdellovibrionota</taxon>
        <taxon>Bdellovibrionia</taxon>
        <taxon>Bdellovibrionales</taxon>
        <taxon>Pseudobdellovibrionaceae</taxon>
        <taxon>Bdellovibrio</taxon>
    </lineage>
</organism>
<comment type="caution">
    <text evidence="2">The sequence shown here is derived from an EMBL/GenBank/DDBJ whole genome shotgun (WGS) entry which is preliminary data.</text>
</comment>
<proteinExistence type="predicted"/>
<evidence type="ECO:0000313" key="3">
    <source>
        <dbReference type="Proteomes" id="UP000075320"/>
    </source>
</evidence>
<keyword evidence="1" id="KW-0732">Signal</keyword>
<accession>A0A150WNG7</accession>
<gene>
    <name evidence="2" type="ORF">AZI86_02950</name>
</gene>
<protein>
    <recommendedName>
        <fullName evidence="4">Outer membrane protein beta-barrel domain-containing protein</fullName>
    </recommendedName>
</protein>
<sequence length="248" mass="26136">MKLRYWIFLLSMSATCAHARVFDINKESFAGYFAVGGGSSALGITSLDNEAGSSLSYSGGIGQNYSGEFGFLYSKSRLGFRFGIEILKPSVLDSTATSSGADYYSASSTILGFAPKLALEINLHGNQISRSYVSVAGGLASVTMKNEYTMTALGSSALGVSDHTAESKGSGTALAASLGYENILTDTTTIAVEFGYRQLKIENLQYTKDVSTFGGAKTSGDSVKRADGTARSLDLSGGFISIGFRFYL</sequence>
<name>A0A150WNG7_BDEBC</name>
<keyword evidence="3" id="KW-1185">Reference proteome</keyword>